<gene>
    <name evidence="2" type="ORF">BDV35DRAFT_399072</name>
</gene>
<dbReference type="EMBL" id="ML734817">
    <property type="protein sequence ID" value="KAB8239969.1"/>
    <property type="molecule type" value="Genomic_DNA"/>
</dbReference>
<dbReference type="Proteomes" id="UP000325434">
    <property type="component" value="Unassembled WGS sequence"/>
</dbReference>
<evidence type="ECO:0000313" key="2">
    <source>
        <dbReference type="EMBL" id="KAB8239969.1"/>
    </source>
</evidence>
<dbReference type="InterPro" id="IPR056009">
    <property type="entry name" value="DUF7587"/>
</dbReference>
<protein>
    <recommendedName>
        <fullName evidence="1">DUF7587 domain-containing protein</fullName>
    </recommendedName>
</protein>
<proteinExistence type="predicted"/>
<accession>A0A5N6GFK5</accession>
<sequence length="398" mass="45851">MASADDDQFIKRFNTLGLVDNAAELQRTNKQYDDPFRHVLYFHTYCRSSAGYDPSSEDIRAGIYNVGAVSKNSLKHWVQLQAYKVPILLYYSGKSYKITYDQDNRKPTPFKSVTPDPLRAFNYALCLQHKGEQDIHIAVIDAWNLGPYNIVHCNALREHVGEPENNLFKTERLIWQCIPNGAIIARFNWTTVCSTLGRLLPPLSDLTSVSHDHKRPLDTLRDLLNKSEPKPDLSGLVRILVEDLGLYQYNMTTTQFALMILGWTKGYSQIDYYPTLHSTLQFSMGEEIDAIDYRLYIRECHDRRRCFNSFMPHGTESLEAMKLGIQRCKKFLPPTFEEWVDERRCLERGALEEAREIVAKPDDFHTRLAEIGIAVPLITTFRSGRRIRKSSSSVTCQL</sequence>
<organism evidence="2">
    <name type="scientific">Aspergillus flavus</name>
    <dbReference type="NCBI Taxonomy" id="5059"/>
    <lineage>
        <taxon>Eukaryota</taxon>
        <taxon>Fungi</taxon>
        <taxon>Dikarya</taxon>
        <taxon>Ascomycota</taxon>
        <taxon>Pezizomycotina</taxon>
        <taxon>Eurotiomycetes</taxon>
        <taxon>Eurotiomycetidae</taxon>
        <taxon>Eurotiales</taxon>
        <taxon>Aspergillaceae</taxon>
        <taxon>Aspergillus</taxon>
        <taxon>Aspergillus subgen. Circumdati</taxon>
    </lineage>
</organism>
<dbReference type="AlphaFoldDB" id="A0A5N6GFK5"/>
<feature type="domain" description="DUF7587" evidence="1">
    <location>
        <begin position="104"/>
        <end position="190"/>
    </location>
</feature>
<reference evidence="2" key="1">
    <citation type="submission" date="2019-04" db="EMBL/GenBank/DDBJ databases">
        <title>Friends and foes A comparative genomics study of 23 Aspergillus species from section Flavi.</title>
        <authorList>
            <consortium name="DOE Joint Genome Institute"/>
            <person name="Kjaerbolling I."/>
            <person name="Vesth T."/>
            <person name="Frisvad J.C."/>
            <person name="Nybo J.L."/>
            <person name="Theobald S."/>
            <person name="Kildgaard S."/>
            <person name="Isbrandt T."/>
            <person name="Kuo A."/>
            <person name="Sato A."/>
            <person name="Lyhne E.K."/>
            <person name="Kogle M.E."/>
            <person name="Wiebenga A."/>
            <person name="Kun R.S."/>
            <person name="Lubbers R.J."/>
            <person name="Makela M.R."/>
            <person name="Barry K."/>
            <person name="Chovatia M."/>
            <person name="Clum A."/>
            <person name="Daum C."/>
            <person name="Haridas S."/>
            <person name="He G."/>
            <person name="LaButti K."/>
            <person name="Lipzen A."/>
            <person name="Mondo S."/>
            <person name="Riley R."/>
            <person name="Salamov A."/>
            <person name="Simmons B.A."/>
            <person name="Magnuson J.K."/>
            <person name="Henrissat B."/>
            <person name="Mortensen U.H."/>
            <person name="Larsen T.O."/>
            <person name="Devries R.P."/>
            <person name="Grigoriev I.V."/>
            <person name="Machida M."/>
            <person name="Baker S.E."/>
            <person name="Andersen M.R."/>
        </authorList>
    </citation>
    <scope>NUCLEOTIDE SEQUENCE [LARGE SCALE GENOMIC DNA]</scope>
    <source>
        <strain evidence="2">CBS 121.62</strain>
    </source>
</reference>
<dbReference type="Pfam" id="PF24494">
    <property type="entry name" value="DUF7587"/>
    <property type="match status" value="1"/>
</dbReference>
<evidence type="ECO:0000259" key="1">
    <source>
        <dbReference type="Pfam" id="PF24494"/>
    </source>
</evidence>
<name>A0A5N6GFK5_ASPFL</name>